<dbReference type="InterPro" id="IPR047157">
    <property type="entry name" value="PHRF1/Atg35"/>
</dbReference>
<dbReference type="GO" id="GO:0007165">
    <property type="term" value="P:signal transduction"/>
    <property type="evidence" value="ECO:0007669"/>
    <property type="project" value="InterPro"/>
</dbReference>
<dbReference type="InterPro" id="IPR057031">
    <property type="entry name" value="SFR19-like_C"/>
</dbReference>
<dbReference type="SMART" id="SM00314">
    <property type="entry name" value="RA"/>
    <property type="match status" value="1"/>
</dbReference>
<feature type="region of interest" description="Disordered" evidence="6">
    <location>
        <begin position="80"/>
        <end position="153"/>
    </location>
</feature>
<evidence type="ECO:0000256" key="5">
    <source>
        <dbReference type="SAM" id="Coils"/>
    </source>
</evidence>
<dbReference type="PROSITE" id="PS00518">
    <property type="entry name" value="ZF_RING_1"/>
    <property type="match status" value="1"/>
</dbReference>
<evidence type="ECO:0000259" key="8">
    <source>
        <dbReference type="PROSITE" id="PS50089"/>
    </source>
</evidence>
<feature type="domain" description="Ras-associating" evidence="9">
    <location>
        <begin position="1"/>
        <end position="82"/>
    </location>
</feature>
<feature type="domain" description="RING-type" evidence="8">
    <location>
        <begin position="536"/>
        <end position="577"/>
    </location>
</feature>
<feature type="region of interest" description="Disordered" evidence="6">
    <location>
        <begin position="2103"/>
        <end position="2129"/>
    </location>
</feature>
<feature type="compositionally biased region" description="Low complexity" evidence="6">
    <location>
        <begin position="1000"/>
        <end position="1013"/>
    </location>
</feature>
<dbReference type="GO" id="GO:0008270">
    <property type="term" value="F:zinc ion binding"/>
    <property type="evidence" value="ECO:0007669"/>
    <property type="project" value="UniProtKB-KW"/>
</dbReference>
<feature type="compositionally biased region" description="Basic and acidic residues" evidence="6">
    <location>
        <begin position="1446"/>
        <end position="1464"/>
    </location>
</feature>
<feature type="compositionally biased region" description="Basic and acidic residues" evidence="6">
    <location>
        <begin position="1395"/>
        <end position="1404"/>
    </location>
</feature>
<dbReference type="InterPro" id="IPR001965">
    <property type="entry name" value="Znf_PHD"/>
</dbReference>
<feature type="compositionally biased region" description="Polar residues" evidence="6">
    <location>
        <begin position="1279"/>
        <end position="1299"/>
    </location>
</feature>
<feature type="compositionally biased region" description="Basic and acidic residues" evidence="6">
    <location>
        <begin position="1224"/>
        <end position="1238"/>
    </location>
</feature>
<evidence type="ECO:0000256" key="2">
    <source>
        <dbReference type="ARBA" id="ARBA00022771"/>
    </source>
</evidence>
<dbReference type="SMART" id="SM00184">
    <property type="entry name" value="RING"/>
    <property type="match status" value="2"/>
</dbReference>
<feature type="compositionally biased region" description="Basic and acidic residues" evidence="6">
    <location>
        <begin position="1471"/>
        <end position="1489"/>
    </location>
</feature>
<feature type="coiled-coil region" evidence="5">
    <location>
        <begin position="254"/>
        <end position="341"/>
    </location>
</feature>
<feature type="compositionally biased region" description="Basic residues" evidence="6">
    <location>
        <begin position="1562"/>
        <end position="1577"/>
    </location>
</feature>
<keyword evidence="1" id="KW-0479">Metal-binding</keyword>
<dbReference type="Pfam" id="PF21712">
    <property type="entry name" value="RASSF8-10_RA"/>
    <property type="match status" value="1"/>
</dbReference>
<feature type="compositionally biased region" description="Polar residues" evidence="6">
    <location>
        <begin position="986"/>
        <end position="998"/>
    </location>
</feature>
<keyword evidence="2 4" id="KW-0863">Zinc-finger</keyword>
<feature type="region of interest" description="Disordered" evidence="6">
    <location>
        <begin position="759"/>
        <end position="806"/>
    </location>
</feature>
<keyword evidence="5" id="KW-0175">Coiled coil</keyword>
<feature type="compositionally biased region" description="Basic residues" evidence="6">
    <location>
        <begin position="793"/>
        <end position="806"/>
    </location>
</feature>
<proteinExistence type="predicted"/>
<dbReference type="SUPFAM" id="SSF57903">
    <property type="entry name" value="FYVE/PHD zinc finger"/>
    <property type="match status" value="1"/>
</dbReference>
<evidence type="ECO:0008006" key="12">
    <source>
        <dbReference type="Google" id="ProtNLM"/>
    </source>
</evidence>
<dbReference type="Pfam" id="PF13639">
    <property type="entry name" value="zf-RING_2"/>
    <property type="match status" value="1"/>
</dbReference>
<feature type="compositionally biased region" description="Low complexity" evidence="6">
    <location>
        <begin position="1378"/>
        <end position="1389"/>
    </location>
</feature>
<dbReference type="Proteomes" id="UP001239994">
    <property type="component" value="Unassembled WGS sequence"/>
</dbReference>
<evidence type="ECO:0000259" key="9">
    <source>
        <dbReference type="PROSITE" id="PS50200"/>
    </source>
</evidence>
<evidence type="ECO:0000256" key="4">
    <source>
        <dbReference type="PROSITE-ProRule" id="PRU00175"/>
    </source>
</evidence>
<keyword evidence="11" id="KW-1185">Reference proteome</keyword>
<feature type="compositionally biased region" description="Low complexity" evidence="6">
    <location>
        <begin position="1910"/>
        <end position="1924"/>
    </location>
</feature>
<feature type="region of interest" description="Disordered" evidence="6">
    <location>
        <begin position="447"/>
        <end position="530"/>
    </location>
</feature>
<evidence type="ECO:0000313" key="11">
    <source>
        <dbReference type="Proteomes" id="UP001239994"/>
    </source>
</evidence>
<feature type="compositionally biased region" description="Low complexity" evidence="6">
    <location>
        <begin position="1167"/>
        <end position="1208"/>
    </location>
</feature>
<sequence length="2129" mass="237313">MELKVWVDGVVRVVCGLSEETSCQDVVIALAQAIGQTGRYVLIQRLRDTERQLQATERPLESLAKLGQHGSEVQFYLRRTGPSSSEGLGSHDQSLPLHRPSELEPLKRGVPKKSLTFNLGPTSSPRTKPKQTPCAKDSPEPRTSAPRAAHLPGPTKEEVFRHVLQQQERLQALEAQLEVLEQEVQTWERRPSPEPRRPEQALETLEQALLRSQAELEHEELWEKELRVETEQERGLRWRLGELHAKLDDCGHKLHEAAAHSDQLEQDIQRERLEAPPSQVKAEDSVGVAKAELQSRQKHGAELELELLETEKALGKAKTLLQTKQEELEELNKELRQCNLQQFIQQTGALPAPPSTRTELHSHLDQLELTLLLQDRDMDSALPSRPTAKQFLGHPRNLQNPLVSSLNPEVLTSKESSWSVLFLFISSELKHTGVMEEEDSQDELINKNVSHGKGKRPAASIISDEDNSEDTEHSQEGATDSEEDDHDSLGGEDEDGEEDEDDASEREDAEKDQQEAVGSAPTHLAGLSSDEDADKCPICLNSFHEQPVATPESCEHYFCLDCILEWAKNANSCPVDRLAFTTILLRKCYGGKVQKTITVQKPIKPGQEGQLDVDLEQTSCEVCGGTDREDRLLLCDGCDAGYHMECLTPPLNAVPVEEWFCPECAANNHNTRGERLREDESSTLPTTSHSRPAGPRPTRAIARTQHSERVRANVNRHRITQARTAAQLAPHYWTQSTWLDETIDAVVAGLNTAVYVRDLTPRPRSHRRRRTVKRKRTKKEGKAAGSKAPSTGTKRRKRKHRRAKLRKKMVVKEVTARGRIARNLGIRKPARSSSIPSVYRPSEQTLGSMRADIGAASLSIYGDPFDLDPFDDRDEEMEQAPALASLLQAKRRGLSQSALRSHQPVARPISAGLAGGRGHGIPLVEEVAEPAAVPDLLGTILSGQSLLLMDSSDVVINRDGSLKAAKPVCLSSPRSGVPNLGEMGHSPSTGTSIFQLSRESAPSSGPSSSHSSPHPCPASPVPTSPCAPLSVHPRFQMPPPQRLMHSNPAGTGHCQWGICGVRGQHPTRVMSNAYDTHRGEGESTTQQAPAKKPPPKSVWVDVSVLPRIPKIKRENGHSRSHSSNLPESSLSSLAGDKGRQQSVDQQGASTSQQNRSVDSQRQRPARSGPSASFSNSFSTPSTSASVSSNLWPSSSSSISFRISTSGNSWHSRRLSAPEPAISAKGEDSLKKNQKDKRLLLSSHSQAKKTSLKSEVYDPFNPTGSDSSEGESENDRHEANCQSATIMLPTVGQNESAQHQIKTDPMDLDSPEEEESSGKCVEVKEETFFPKDDPWPWPSHQSSTGQMQSTSLAVTASSRSPVISDAERSVSPEILLPKSGSHSGSSSTSSHRGDKKIKVELKTEPDAEPGDFTFPVKSKPLTESHVPKDNGLCDEVLSVPSISDLCSKSKEKETRLPQSKSEEGRQSPLQSRDSESCHKVKKHLQSEDRKRKSLRSPSHRRSRSRSYERKHCRSRSKERRHSHSRDRRRLTRSSSRESSRRRKGKRESHEQCDSRGKDCQKKSKERRRSRSRSRSRSRERREWPSSCMSSSEPGDSDEMSSKRIYSRATSRDRRQTAAISEVSRHKERNIQKTLESTSMESKEPYRSSNDILLSLEKEKDTVGNDCETTLSVVSIEQESKPNSPWYLALTEECKKQEEITEEIPLISISDKPHETKPEDIKQEEVFPISKVKESLILKDIKTEEQCSKCCDKLKNPEEIKKEKLPASPIMKKCQEFTDVSFMETIQGDQASYTAQQDEKSTNDILEPSKQFKVEQFWDDDDEDHCCSDGPLVINLNPSDPAPLDFKNETDGELMSLPEVASKEMEIEPFQHPYPVKQEHVDSSDDDINVDYLIDNLDFIKKEMKEAPVTNTTGTEEPQPTIQEETAGSKQEMEPVLVMAGTKAKSQGKRVTWNIQEPEEPQPEKMSKLALFKLKLKQEGSRKAALSSTTQSFGQEAALNPVAPKPSSASLNPPAQGGSKSHRKDLLQDLHHKDKYMKKLHMQERAIEEVKLAIKPFYQKRDITKEEYKEILRKAVQKVCHSKSGEINPVKVANLVKAYVDKYKHARKHRKGEDSGQRQTAEVPKTSESSG</sequence>
<dbReference type="Gene3D" id="3.30.40.10">
    <property type="entry name" value="Zinc/RING finger domain, C3HC4 (zinc finger)"/>
    <property type="match status" value="2"/>
</dbReference>
<feature type="compositionally biased region" description="Acidic residues" evidence="6">
    <location>
        <begin position="479"/>
        <end position="505"/>
    </location>
</feature>
<dbReference type="EMBL" id="JAROKS010000022">
    <property type="protein sequence ID" value="KAK1789358.1"/>
    <property type="molecule type" value="Genomic_DNA"/>
</dbReference>
<feature type="compositionally biased region" description="Polar residues" evidence="6">
    <location>
        <begin position="115"/>
        <end position="126"/>
    </location>
</feature>
<feature type="compositionally biased region" description="Acidic residues" evidence="6">
    <location>
        <begin position="1305"/>
        <end position="1314"/>
    </location>
</feature>
<dbReference type="PROSITE" id="PS01359">
    <property type="entry name" value="ZF_PHD_1"/>
    <property type="match status" value="1"/>
</dbReference>
<dbReference type="SUPFAM" id="SSF57850">
    <property type="entry name" value="RING/U-box"/>
    <property type="match status" value="1"/>
</dbReference>
<dbReference type="PANTHER" id="PTHR12618:SF20">
    <property type="entry name" value="PHD AND RING FINGER DOMAIN-CONTAINING PROTEIN 1"/>
    <property type="match status" value="1"/>
</dbReference>
<feature type="compositionally biased region" description="Low complexity" evidence="6">
    <location>
        <begin position="1121"/>
        <end position="1133"/>
    </location>
</feature>
<gene>
    <name evidence="10" type="ORF">P4O66_015284</name>
</gene>
<dbReference type="Gene3D" id="3.10.20.90">
    <property type="entry name" value="Phosphatidylinositol 3-kinase Catalytic Subunit, Chain A, domain 1"/>
    <property type="match status" value="1"/>
</dbReference>
<dbReference type="PROSITE" id="PS50016">
    <property type="entry name" value="ZF_PHD_2"/>
    <property type="match status" value="1"/>
</dbReference>
<dbReference type="InterPro" id="IPR011011">
    <property type="entry name" value="Znf_FYVE_PHD"/>
</dbReference>
<reference evidence="10" key="1">
    <citation type="submission" date="2023-03" db="EMBL/GenBank/DDBJ databases">
        <title>Electrophorus voltai genome.</title>
        <authorList>
            <person name="Bian C."/>
        </authorList>
    </citation>
    <scope>NUCLEOTIDE SEQUENCE</scope>
    <source>
        <strain evidence="10">CB-2022</strain>
        <tissue evidence="10">Muscle</tissue>
    </source>
</reference>
<dbReference type="InterPro" id="IPR019787">
    <property type="entry name" value="Znf_PHD-finger"/>
</dbReference>
<dbReference type="Pfam" id="PF23030">
    <property type="entry name" value="SCAF11-like_C"/>
    <property type="match status" value="1"/>
</dbReference>
<keyword evidence="3" id="KW-0862">Zinc</keyword>
<dbReference type="InterPro" id="IPR017907">
    <property type="entry name" value="Znf_RING_CS"/>
</dbReference>
<feature type="compositionally biased region" description="Basic residues" evidence="6">
    <location>
        <begin position="1490"/>
        <end position="1530"/>
    </location>
</feature>
<dbReference type="SUPFAM" id="SSF54236">
    <property type="entry name" value="Ubiquitin-like"/>
    <property type="match status" value="1"/>
</dbReference>
<feature type="compositionally biased region" description="Polar residues" evidence="6">
    <location>
        <begin position="81"/>
        <end position="93"/>
    </location>
</feature>
<feature type="region of interest" description="Disordered" evidence="6">
    <location>
        <begin position="969"/>
        <end position="1048"/>
    </location>
</feature>
<feature type="compositionally biased region" description="Basic and acidic residues" evidence="6">
    <location>
        <begin position="1320"/>
        <end position="1333"/>
    </location>
</feature>
<evidence type="ECO:0000313" key="10">
    <source>
        <dbReference type="EMBL" id="KAK1789358.1"/>
    </source>
</evidence>
<feature type="compositionally biased region" description="Polar residues" evidence="6">
    <location>
        <begin position="1140"/>
        <end position="1159"/>
    </location>
</feature>
<feature type="domain" description="PHD-type" evidence="7">
    <location>
        <begin position="617"/>
        <end position="667"/>
    </location>
</feature>
<feature type="region of interest" description="Disordered" evidence="6">
    <location>
        <begin position="1074"/>
        <end position="1646"/>
    </location>
</feature>
<evidence type="ECO:0000256" key="1">
    <source>
        <dbReference type="ARBA" id="ARBA00022723"/>
    </source>
</evidence>
<feature type="compositionally biased region" description="Pro residues" evidence="6">
    <location>
        <begin position="1014"/>
        <end position="1025"/>
    </location>
</feature>
<dbReference type="InterPro" id="IPR001841">
    <property type="entry name" value="Znf_RING"/>
</dbReference>
<feature type="region of interest" description="Disordered" evidence="6">
    <location>
        <begin position="1904"/>
        <end position="1962"/>
    </location>
</feature>
<dbReference type="PROSITE" id="PS50089">
    <property type="entry name" value="ZF_RING_2"/>
    <property type="match status" value="1"/>
</dbReference>
<accession>A0AAD8YXX0</accession>
<evidence type="ECO:0000256" key="3">
    <source>
        <dbReference type="ARBA" id="ARBA00022833"/>
    </source>
</evidence>
<feature type="compositionally biased region" description="Basic and acidic residues" evidence="6">
    <location>
        <begin position="671"/>
        <end position="680"/>
    </location>
</feature>
<feature type="coiled-coil region" evidence="5">
    <location>
        <begin position="156"/>
        <end position="190"/>
    </location>
</feature>
<dbReference type="InterPro" id="IPR000159">
    <property type="entry name" value="RA_dom"/>
</dbReference>
<dbReference type="InterPro" id="IPR019786">
    <property type="entry name" value="Zinc_finger_PHD-type_CS"/>
</dbReference>
<name>A0AAD8YXX0_9TELE</name>
<comment type="caution">
    <text evidence="10">The sequence shown here is derived from an EMBL/GenBank/DDBJ whole genome shotgun (WGS) entry which is preliminary data.</text>
</comment>
<dbReference type="InterPro" id="IPR013083">
    <property type="entry name" value="Znf_RING/FYVE/PHD"/>
</dbReference>
<feature type="compositionally biased region" description="Basic and acidic residues" evidence="6">
    <location>
        <begin position="1546"/>
        <end position="1561"/>
    </location>
</feature>
<feature type="region of interest" description="Disordered" evidence="6">
    <location>
        <begin position="1828"/>
        <end position="1847"/>
    </location>
</feature>
<feature type="region of interest" description="Disordered" evidence="6">
    <location>
        <begin position="671"/>
        <end position="710"/>
    </location>
</feature>
<dbReference type="PROSITE" id="PS50200">
    <property type="entry name" value="RA"/>
    <property type="match status" value="1"/>
</dbReference>
<feature type="compositionally biased region" description="Polar residues" evidence="6">
    <location>
        <begin position="1338"/>
        <end position="1360"/>
    </location>
</feature>
<evidence type="ECO:0000259" key="7">
    <source>
        <dbReference type="PROSITE" id="PS50016"/>
    </source>
</evidence>
<dbReference type="PANTHER" id="PTHR12618">
    <property type="entry name" value="PHD AND RING FINGER DOMAIN-CONTAINING PROTEIN 1"/>
    <property type="match status" value="1"/>
</dbReference>
<organism evidence="10 11">
    <name type="scientific">Electrophorus voltai</name>
    <dbReference type="NCBI Taxonomy" id="2609070"/>
    <lineage>
        <taxon>Eukaryota</taxon>
        <taxon>Metazoa</taxon>
        <taxon>Chordata</taxon>
        <taxon>Craniata</taxon>
        <taxon>Vertebrata</taxon>
        <taxon>Euteleostomi</taxon>
        <taxon>Actinopterygii</taxon>
        <taxon>Neopterygii</taxon>
        <taxon>Teleostei</taxon>
        <taxon>Ostariophysi</taxon>
        <taxon>Gymnotiformes</taxon>
        <taxon>Gymnotoidei</taxon>
        <taxon>Gymnotidae</taxon>
        <taxon>Electrophorus</taxon>
    </lineage>
</organism>
<dbReference type="CDD" id="cd15536">
    <property type="entry name" value="PHD_PHRF1"/>
    <property type="match status" value="1"/>
</dbReference>
<dbReference type="InterPro" id="IPR029071">
    <property type="entry name" value="Ubiquitin-like_domsf"/>
</dbReference>
<dbReference type="SMART" id="SM00249">
    <property type="entry name" value="PHD"/>
    <property type="match status" value="1"/>
</dbReference>
<dbReference type="Pfam" id="PF00628">
    <property type="entry name" value="PHD"/>
    <property type="match status" value="1"/>
</dbReference>
<feature type="compositionally biased region" description="Basic residues" evidence="6">
    <location>
        <begin position="763"/>
        <end position="779"/>
    </location>
</feature>
<evidence type="ECO:0000256" key="6">
    <source>
        <dbReference type="SAM" id="MobiDB-lite"/>
    </source>
</evidence>
<dbReference type="InterPro" id="IPR048945">
    <property type="entry name" value="RASSF8/10_RA"/>
</dbReference>
<feature type="region of interest" description="Disordered" evidence="6">
    <location>
        <begin position="1981"/>
        <end position="2030"/>
    </location>
</feature>
<protein>
    <recommendedName>
        <fullName evidence="12">PHD and ring finger domains 1</fullName>
    </recommendedName>
</protein>
<dbReference type="CDD" id="cd16635">
    <property type="entry name" value="mRING-HC-C3HC3D_PHRF1"/>
    <property type="match status" value="1"/>
</dbReference>